<evidence type="ECO:0000256" key="7">
    <source>
        <dbReference type="SAM" id="MobiDB-lite"/>
    </source>
</evidence>
<evidence type="ECO:0000256" key="5">
    <source>
        <dbReference type="ARBA" id="ARBA00022801"/>
    </source>
</evidence>
<reference evidence="11 12" key="1">
    <citation type="submission" date="2016-08" db="EMBL/GenBank/DDBJ databases">
        <title>Draft genome sequence of allopolyploid Zygosaccharomyces rouxii.</title>
        <authorList>
            <person name="Watanabe J."/>
            <person name="Uehara K."/>
            <person name="Mogi Y."/>
            <person name="Tsukioka Y."/>
        </authorList>
    </citation>
    <scope>NUCLEOTIDE SEQUENCE [LARGE SCALE GENOMIC DNA]</scope>
    <source>
        <strain evidence="11 12">NBRC 110957</strain>
    </source>
</reference>
<dbReference type="SMART" id="SM00194">
    <property type="entry name" value="PTPc"/>
    <property type="match status" value="1"/>
</dbReference>
<proteinExistence type="inferred from homology"/>
<evidence type="ECO:0000256" key="4">
    <source>
        <dbReference type="ARBA" id="ARBA00022525"/>
    </source>
</evidence>
<organism evidence="11 12">
    <name type="scientific">Zygosaccharomyces rouxii</name>
    <dbReference type="NCBI Taxonomy" id="4956"/>
    <lineage>
        <taxon>Eukaryota</taxon>
        <taxon>Fungi</taxon>
        <taxon>Dikarya</taxon>
        <taxon>Ascomycota</taxon>
        <taxon>Saccharomycotina</taxon>
        <taxon>Saccharomycetes</taxon>
        <taxon>Saccharomycetales</taxon>
        <taxon>Saccharomycetaceae</taxon>
        <taxon>Zygosaccharomyces</taxon>
    </lineage>
</organism>
<dbReference type="InterPro" id="IPR036873">
    <property type="entry name" value="Rhodanese-like_dom_sf"/>
</dbReference>
<dbReference type="EC" id="3.1.3.48" evidence="3"/>
<keyword evidence="5" id="KW-0378">Hydrolase</keyword>
<dbReference type="OrthoDB" id="6058203at2759"/>
<dbReference type="InterPro" id="IPR003595">
    <property type="entry name" value="Tyr_Pase_cat"/>
</dbReference>
<feature type="region of interest" description="Disordered" evidence="7">
    <location>
        <begin position="1"/>
        <end position="66"/>
    </location>
</feature>
<evidence type="ECO:0000259" key="8">
    <source>
        <dbReference type="PROSITE" id="PS50055"/>
    </source>
</evidence>
<feature type="domain" description="Tyrosine specific protein phosphatases" evidence="9">
    <location>
        <begin position="685"/>
        <end position="752"/>
    </location>
</feature>
<sequence length="804" mass="90638">MKLDHHSTSSDVSTDTCTRDSMSTVSDNSSISSSLKPPTHLLPTILTPPGESKGQQQQGQNQGQNQEQITLANGVPVSPLNYPVLLKSVSAPVLPSFKPQDQRLPKPNGCVLISAVELGRTLHEASFQDLIIFDVRPYVEFSKATVPGAIHVCLPSTLLRRKSFTFQKLVDNLSPEEQSLLRSRVGNPNLKVVIYDNSSNQFDESVSLGCAGIATKVIEYFHSNMDWDAQVAILATGFSQLQSLYPELVVQGPDDESKVDLRLQVPQQVNGPVSSSSPISALLKFKLPQDNQSSFKIAQNEEIMNLESYLSAVNLKEEQDQLSMSTFQFPRRETSGCELRTNQNAHARVGRNVKCGNEKLRFQLRYSSMMSRYSQWAIDSILPKWFQRLMERSKIDFILQFQKLDYLEKKRLNRSFSHKSSQSALYAPRNLEPPSEGKLQKRSYSHPDCLFESPKNSKALFTLESEDEDDETVTISSGVELGTKNRYKDIFPYEHSRVVLRKSVSSLSHTPAPDSADIWDSYINANYLNLPHLSSAMNGHTGSYKVRYIASQAPLASTVLDFYTCILNNRVPLVLTLTDSFENGLEKCFPYWEEGDYGGIRVNVLEATSVPSLVSSQGKSITVMRRLQLTYENDKTFQVLQIHVTNWPDLGTLLDSTQLIQAISIKNTVVKGLFENNVYARDQIPTILVHCSAGCGRTGTWCTLDSIISNLDTFDQLDHQYNFGKNYDPVVWTINIFRKQRISMVQNVNQFLFIYDCLLDYFFLQLNDTLDGEQDTMKKLVGKINEMEIVQNLISMKIIEMTPP</sequence>
<dbReference type="Proteomes" id="UP000187013">
    <property type="component" value="Unassembled WGS sequence"/>
</dbReference>
<gene>
    <name evidence="11" type="ORF">ZYGR_0AI03620</name>
</gene>
<dbReference type="PANTHER" id="PTHR19134:SF547">
    <property type="entry name" value="TYROSINE-PROTEIN PHOSPHATASE 3"/>
    <property type="match status" value="1"/>
</dbReference>
<evidence type="ECO:0000313" key="12">
    <source>
        <dbReference type="Proteomes" id="UP000187013"/>
    </source>
</evidence>
<dbReference type="PROSITE" id="PS50056">
    <property type="entry name" value="TYR_PHOSPHATASE_2"/>
    <property type="match status" value="1"/>
</dbReference>
<dbReference type="CDD" id="cd18533">
    <property type="entry name" value="PTP_fungal"/>
    <property type="match status" value="1"/>
</dbReference>
<dbReference type="SMART" id="SM00450">
    <property type="entry name" value="RHOD"/>
    <property type="match status" value="1"/>
</dbReference>
<accession>A0A1Q3ABT1</accession>
<dbReference type="SMART" id="SM00404">
    <property type="entry name" value="PTPc_motif"/>
    <property type="match status" value="1"/>
</dbReference>
<dbReference type="PRINTS" id="PR00700">
    <property type="entry name" value="PRTYPHPHTASE"/>
</dbReference>
<dbReference type="InterPro" id="IPR001763">
    <property type="entry name" value="Rhodanese-like_dom"/>
</dbReference>
<dbReference type="AlphaFoldDB" id="A0A1Q3ABT1"/>
<evidence type="ECO:0000256" key="2">
    <source>
        <dbReference type="ARBA" id="ARBA00009649"/>
    </source>
</evidence>
<dbReference type="Gene3D" id="3.40.250.10">
    <property type="entry name" value="Rhodanese-like domain"/>
    <property type="match status" value="1"/>
</dbReference>
<keyword evidence="6" id="KW-0843">Virulence</keyword>
<dbReference type="SUPFAM" id="SSF52799">
    <property type="entry name" value="(Phosphotyrosine protein) phosphatases II"/>
    <property type="match status" value="1"/>
</dbReference>
<name>A0A1Q3ABT1_ZYGRO</name>
<comment type="subcellular location">
    <subcellularLocation>
        <location evidence="1">Secreted</location>
    </subcellularLocation>
</comment>
<protein>
    <recommendedName>
        <fullName evidence="3">protein-tyrosine-phosphatase</fullName>
        <ecNumber evidence="3">3.1.3.48</ecNumber>
    </recommendedName>
</protein>
<comment type="similarity">
    <text evidence="2">Belongs to the protein-tyrosine phosphatase family. Non-receptor class subfamily.</text>
</comment>
<evidence type="ECO:0000256" key="3">
    <source>
        <dbReference type="ARBA" id="ARBA00013064"/>
    </source>
</evidence>
<evidence type="ECO:0000259" key="10">
    <source>
        <dbReference type="PROSITE" id="PS50206"/>
    </source>
</evidence>
<dbReference type="PROSITE" id="PS00383">
    <property type="entry name" value="TYR_PHOSPHATASE_1"/>
    <property type="match status" value="1"/>
</dbReference>
<dbReference type="InterPro" id="IPR050348">
    <property type="entry name" value="Protein-Tyr_Phosphatase"/>
</dbReference>
<dbReference type="PANTHER" id="PTHR19134">
    <property type="entry name" value="RECEPTOR-TYPE TYROSINE-PROTEIN PHOSPHATASE"/>
    <property type="match status" value="1"/>
</dbReference>
<dbReference type="CDD" id="cd01446">
    <property type="entry name" value="DSP_MapKP"/>
    <property type="match status" value="1"/>
</dbReference>
<dbReference type="InterPro" id="IPR029021">
    <property type="entry name" value="Prot-tyrosine_phosphatase-like"/>
</dbReference>
<evidence type="ECO:0000259" key="9">
    <source>
        <dbReference type="PROSITE" id="PS50056"/>
    </source>
</evidence>
<dbReference type="InterPro" id="IPR000242">
    <property type="entry name" value="PTP_cat"/>
</dbReference>
<evidence type="ECO:0000313" key="11">
    <source>
        <dbReference type="EMBL" id="GAV53080.1"/>
    </source>
</evidence>
<feature type="compositionally biased region" description="Low complexity" evidence="7">
    <location>
        <begin position="9"/>
        <end position="66"/>
    </location>
</feature>
<dbReference type="EMBL" id="BDGX01000035">
    <property type="protein sequence ID" value="GAV53080.1"/>
    <property type="molecule type" value="Genomic_DNA"/>
</dbReference>
<dbReference type="InterPro" id="IPR016130">
    <property type="entry name" value="Tyr_Pase_AS"/>
</dbReference>
<keyword evidence="4" id="KW-0964">Secreted</keyword>
<comment type="caution">
    <text evidence="11">The sequence shown here is derived from an EMBL/GenBank/DDBJ whole genome shotgun (WGS) entry which is preliminary data.</text>
</comment>
<dbReference type="Pfam" id="PF00581">
    <property type="entry name" value="Rhodanese"/>
    <property type="match status" value="1"/>
</dbReference>
<dbReference type="InterPro" id="IPR003546">
    <property type="entry name" value="Tyr_Pase_SptP/YopH"/>
</dbReference>
<feature type="domain" description="Tyrosine-protein phosphatase" evidence="8">
    <location>
        <begin position="484"/>
        <end position="761"/>
    </location>
</feature>
<dbReference type="Pfam" id="PF00102">
    <property type="entry name" value="Y_phosphatase"/>
    <property type="match status" value="1"/>
</dbReference>
<dbReference type="GO" id="GO:0005576">
    <property type="term" value="C:extracellular region"/>
    <property type="evidence" value="ECO:0007669"/>
    <property type="project" value="UniProtKB-SubCell"/>
</dbReference>
<dbReference type="GO" id="GO:0004725">
    <property type="term" value="F:protein tyrosine phosphatase activity"/>
    <property type="evidence" value="ECO:0007669"/>
    <property type="project" value="UniProtKB-EC"/>
</dbReference>
<feature type="domain" description="Rhodanese" evidence="10">
    <location>
        <begin position="126"/>
        <end position="250"/>
    </location>
</feature>
<evidence type="ECO:0000256" key="1">
    <source>
        <dbReference type="ARBA" id="ARBA00004613"/>
    </source>
</evidence>
<dbReference type="InterPro" id="IPR000387">
    <property type="entry name" value="Tyr_Pase_dom"/>
</dbReference>
<dbReference type="PRINTS" id="PR01371">
    <property type="entry name" value="BACYPHPHTASE"/>
</dbReference>
<evidence type="ECO:0000256" key="6">
    <source>
        <dbReference type="ARBA" id="ARBA00023026"/>
    </source>
</evidence>
<dbReference type="PROSITE" id="PS50206">
    <property type="entry name" value="RHODANESE_3"/>
    <property type="match status" value="1"/>
</dbReference>
<dbReference type="PROSITE" id="PS50055">
    <property type="entry name" value="TYR_PHOSPHATASE_PTP"/>
    <property type="match status" value="1"/>
</dbReference>
<dbReference type="Gene3D" id="3.90.190.10">
    <property type="entry name" value="Protein tyrosine phosphatase superfamily"/>
    <property type="match status" value="1"/>
</dbReference>
<dbReference type="SUPFAM" id="SSF52821">
    <property type="entry name" value="Rhodanese/Cell cycle control phosphatase"/>
    <property type="match status" value="1"/>
</dbReference>